<dbReference type="GO" id="GO:0003688">
    <property type="term" value="F:DNA replication origin binding"/>
    <property type="evidence" value="ECO:0007669"/>
    <property type="project" value="TreeGrafter"/>
</dbReference>
<reference evidence="7 8" key="1">
    <citation type="journal article" date="2018" name="Mol. Biol. Evol.">
        <title>Analysis of the draft genome of the red seaweed Gracilariopsis chorda provides insights into genome size evolution in Rhodophyta.</title>
        <authorList>
            <person name="Lee J."/>
            <person name="Yang E.C."/>
            <person name="Graf L."/>
            <person name="Yang J.H."/>
            <person name="Qiu H."/>
            <person name="Zel Zion U."/>
            <person name="Chan C.X."/>
            <person name="Stephens T.G."/>
            <person name="Weber A.P.M."/>
            <person name="Boo G.H."/>
            <person name="Boo S.M."/>
            <person name="Kim K.M."/>
            <person name="Shin Y."/>
            <person name="Jung M."/>
            <person name="Lee S.J."/>
            <person name="Yim H.S."/>
            <person name="Lee J.H."/>
            <person name="Bhattacharya D."/>
            <person name="Yoon H.S."/>
        </authorList>
    </citation>
    <scope>NUCLEOTIDE SEQUENCE [LARGE SCALE GENOMIC DNA]</scope>
    <source>
        <strain evidence="7 8">SKKU-2015</strain>
        <tissue evidence="7">Whole body</tissue>
    </source>
</reference>
<keyword evidence="7" id="KW-0132">Cell division</keyword>
<dbReference type="GO" id="GO:0006270">
    <property type="term" value="P:DNA replication initiation"/>
    <property type="evidence" value="ECO:0007669"/>
    <property type="project" value="InterPro"/>
</dbReference>
<evidence type="ECO:0000313" key="7">
    <source>
        <dbReference type="EMBL" id="PXF46630.1"/>
    </source>
</evidence>
<dbReference type="Proteomes" id="UP000247409">
    <property type="component" value="Unassembled WGS sequence"/>
</dbReference>
<dbReference type="GO" id="GO:1902977">
    <property type="term" value="P:mitotic DNA replication preinitiation complex assembly"/>
    <property type="evidence" value="ECO:0007669"/>
    <property type="project" value="TreeGrafter"/>
</dbReference>
<sequence>MVVFPGSESPDAWDLVCGRVPVDSKRATALLPQRAPISQGPVLIFTAAADPDALAAVRTLTALLKADLLRYEVHPVAGYTHLRDKFDVLVRGDDAVEPRAVLCVNCGAAVDLEAILAISNDHANDLASQFRLFVIDSHRPYHLKNITSERVVIFDDQDTFARADIPITLGIENEWGVVPDTDSSDDEHHYSSDHTDHLSSDHDTAYEQKPSQLSTFQLENHQSLSPAPTHQTAHQQSEAPHEHSHRPASSNASQHRHLHSHSRIPSTSHPHGTESSPDDSEDSEREAYLEQIIEDDVDLGGAEASGSEQEEAIRRGNRKRRTIPSANSGKANRRRKRKRRSRRSRRFDIAEAHERKRLREYYSSATVALSSACLSHRIAFALNRSNIDTLWMAIVGATSQLFTSAISEQAVSEYLTPYRGQVQLMNDSANNGNDQNRNTSRVQNVGYVPSCQSGAVNRIAESVELRLDLLRHWTLYHSLLYSSYTSTRLATWRQTGKRRMLEMLATLGIPLRDSRQKWCYMKQTHKVALEEELQKAIDRFDLGQSIQYDSFVRTVPGHRGDISASDFVFAVTALLEFDEPTQKVAPGTSHESLLLERFWRAYDAMDPRKTVLLEAGLDMAISAQQMTAEIGGEVIERRKFVPSGPFRYVFLRDQQFKEFLRNPLLLRRLAQFLKTALFRQGAKDKPFIIIAPDTARRVWIAVSAITYGQKNDFGHRFMKAAEQNGSQITYDGFDSSVCEIPDGQEIEFVRYLHDVMR</sequence>
<dbReference type="GO" id="GO:0031261">
    <property type="term" value="C:DNA replication preinitiation complex"/>
    <property type="evidence" value="ECO:0007669"/>
    <property type="project" value="TreeGrafter"/>
</dbReference>
<organism evidence="7 8">
    <name type="scientific">Gracilariopsis chorda</name>
    <dbReference type="NCBI Taxonomy" id="448386"/>
    <lineage>
        <taxon>Eukaryota</taxon>
        <taxon>Rhodophyta</taxon>
        <taxon>Florideophyceae</taxon>
        <taxon>Rhodymeniophycidae</taxon>
        <taxon>Gracilariales</taxon>
        <taxon>Gracilariaceae</taxon>
        <taxon>Gracilariopsis</taxon>
    </lineage>
</organism>
<dbReference type="STRING" id="448386.A0A2V3IZU8"/>
<dbReference type="PANTHER" id="PTHR10507:SF0">
    <property type="entry name" value="CELL DIVISION CONTROL PROTEIN 45 HOMOLOG"/>
    <property type="match status" value="1"/>
</dbReference>
<dbReference type="GO" id="GO:0003682">
    <property type="term" value="F:chromatin binding"/>
    <property type="evidence" value="ECO:0007669"/>
    <property type="project" value="TreeGrafter"/>
</dbReference>
<feature type="compositionally biased region" description="Polar residues" evidence="6">
    <location>
        <begin position="221"/>
        <end position="238"/>
    </location>
</feature>
<dbReference type="Pfam" id="PF02724">
    <property type="entry name" value="CDC45"/>
    <property type="match status" value="2"/>
</dbReference>
<gene>
    <name evidence="7" type="ORF">BWQ96_03619</name>
</gene>
<dbReference type="GO" id="GO:0003697">
    <property type="term" value="F:single-stranded DNA binding"/>
    <property type="evidence" value="ECO:0007669"/>
    <property type="project" value="TreeGrafter"/>
</dbReference>
<evidence type="ECO:0000256" key="1">
    <source>
        <dbReference type="ARBA" id="ARBA00004123"/>
    </source>
</evidence>
<feature type="region of interest" description="Disordered" evidence="6">
    <location>
        <begin position="221"/>
        <end position="285"/>
    </location>
</feature>
<dbReference type="InterPro" id="IPR003874">
    <property type="entry name" value="CDC45"/>
</dbReference>
<dbReference type="GO" id="GO:0051301">
    <property type="term" value="P:cell division"/>
    <property type="evidence" value="ECO:0007669"/>
    <property type="project" value="UniProtKB-KW"/>
</dbReference>
<evidence type="ECO:0000256" key="4">
    <source>
        <dbReference type="ARBA" id="ARBA00023242"/>
    </source>
</evidence>
<dbReference type="PANTHER" id="PTHR10507">
    <property type="entry name" value="CDC45-RELATED PROTEIN"/>
    <property type="match status" value="1"/>
</dbReference>
<keyword evidence="5" id="KW-0131">Cell cycle</keyword>
<keyword evidence="4" id="KW-0539">Nucleus</keyword>
<feature type="compositionally biased region" description="Basic residues" evidence="6">
    <location>
        <begin position="331"/>
        <end position="345"/>
    </location>
</feature>
<feature type="compositionally biased region" description="Basic and acidic residues" evidence="6">
    <location>
        <begin position="186"/>
        <end position="206"/>
    </location>
</feature>
<evidence type="ECO:0000313" key="8">
    <source>
        <dbReference type="Proteomes" id="UP000247409"/>
    </source>
</evidence>
<feature type="region of interest" description="Disordered" evidence="6">
    <location>
        <begin position="298"/>
        <end position="348"/>
    </location>
</feature>
<keyword evidence="8" id="KW-1185">Reference proteome</keyword>
<comment type="caution">
    <text evidence="7">The sequence shown here is derived from an EMBL/GenBank/DDBJ whole genome shotgun (WGS) entry which is preliminary data.</text>
</comment>
<protein>
    <submittedName>
        <fullName evidence="7">Cell division control protein 45-like</fullName>
    </submittedName>
</protein>
<evidence type="ECO:0000256" key="2">
    <source>
        <dbReference type="ARBA" id="ARBA00010727"/>
    </source>
</evidence>
<dbReference type="EMBL" id="NBIV01000035">
    <property type="protein sequence ID" value="PXF46630.1"/>
    <property type="molecule type" value="Genomic_DNA"/>
</dbReference>
<evidence type="ECO:0000256" key="5">
    <source>
        <dbReference type="ARBA" id="ARBA00023306"/>
    </source>
</evidence>
<dbReference type="AlphaFoldDB" id="A0A2V3IZU8"/>
<dbReference type="GO" id="GO:0000727">
    <property type="term" value="P:double-strand break repair via break-induced replication"/>
    <property type="evidence" value="ECO:0007669"/>
    <property type="project" value="TreeGrafter"/>
</dbReference>
<feature type="region of interest" description="Disordered" evidence="6">
    <location>
        <begin position="176"/>
        <end position="207"/>
    </location>
</feature>
<evidence type="ECO:0000256" key="6">
    <source>
        <dbReference type="SAM" id="MobiDB-lite"/>
    </source>
</evidence>
<keyword evidence="3" id="KW-0235">DNA replication</keyword>
<proteinExistence type="inferred from homology"/>
<dbReference type="OrthoDB" id="10258882at2759"/>
<name>A0A2V3IZU8_9FLOR</name>
<comment type="subcellular location">
    <subcellularLocation>
        <location evidence="1">Nucleus</location>
    </subcellularLocation>
</comment>
<comment type="similarity">
    <text evidence="2">Belongs to the CDC45 family.</text>
</comment>
<accession>A0A2V3IZU8</accession>
<evidence type="ECO:0000256" key="3">
    <source>
        <dbReference type="ARBA" id="ARBA00022705"/>
    </source>
</evidence>